<protein>
    <submittedName>
        <fullName evidence="1">Predicted protein</fullName>
    </submittedName>
</protein>
<accession>F2DUN2</accession>
<sequence length="21" mass="2663">MLTIWNWLNCLYLCFHINDHI</sequence>
<dbReference type="AlphaFoldDB" id="F2DUN2"/>
<reference evidence="1" key="1">
    <citation type="journal article" date="2011" name="Plant Physiol.">
        <title>Comprehensive sequence analysis of 24,783 barley full-length cDNAs derived from 12 clone libraries.</title>
        <authorList>
            <person name="Matsumoto T."/>
            <person name="Tanaka T."/>
            <person name="Sakai H."/>
            <person name="Amano N."/>
            <person name="Kanamori H."/>
            <person name="Kurita K."/>
            <person name="Kikuta A."/>
            <person name="Kamiya K."/>
            <person name="Yamamoto M."/>
            <person name="Ikawa H."/>
            <person name="Fujii N."/>
            <person name="Hori K."/>
            <person name="Itoh T."/>
            <person name="Sato K."/>
        </authorList>
    </citation>
    <scope>NUCLEOTIDE SEQUENCE</scope>
    <source>
        <tissue evidence="1">Shoot and root</tissue>
    </source>
</reference>
<evidence type="ECO:0000313" key="1">
    <source>
        <dbReference type="EMBL" id="BAJ98803.1"/>
    </source>
</evidence>
<proteinExistence type="evidence at transcript level"/>
<dbReference type="EMBL" id="AK367600">
    <property type="protein sequence ID" value="BAJ98803.1"/>
    <property type="molecule type" value="mRNA"/>
</dbReference>
<organism evidence="1">
    <name type="scientific">Hordeum vulgare subsp. vulgare</name>
    <name type="common">Domesticated barley</name>
    <dbReference type="NCBI Taxonomy" id="112509"/>
    <lineage>
        <taxon>Eukaryota</taxon>
        <taxon>Viridiplantae</taxon>
        <taxon>Streptophyta</taxon>
        <taxon>Embryophyta</taxon>
        <taxon>Tracheophyta</taxon>
        <taxon>Spermatophyta</taxon>
        <taxon>Magnoliopsida</taxon>
        <taxon>Liliopsida</taxon>
        <taxon>Poales</taxon>
        <taxon>Poaceae</taxon>
        <taxon>BOP clade</taxon>
        <taxon>Pooideae</taxon>
        <taxon>Triticodae</taxon>
        <taxon>Triticeae</taxon>
        <taxon>Hordeinae</taxon>
        <taxon>Hordeum</taxon>
    </lineage>
</organism>
<name>F2DUN2_HORVV</name>